<dbReference type="EMBL" id="LR796696">
    <property type="protein sequence ID" value="CAB4160170.1"/>
    <property type="molecule type" value="Genomic_DNA"/>
</dbReference>
<accession>A0A6J5NK08</accession>
<organism evidence="1">
    <name type="scientific">uncultured Caudovirales phage</name>
    <dbReference type="NCBI Taxonomy" id="2100421"/>
    <lineage>
        <taxon>Viruses</taxon>
        <taxon>Duplodnaviria</taxon>
        <taxon>Heunggongvirae</taxon>
        <taxon>Uroviricota</taxon>
        <taxon>Caudoviricetes</taxon>
        <taxon>Peduoviridae</taxon>
        <taxon>Maltschvirus</taxon>
        <taxon>Maltschvirus maltsch</taxon>
    </lineage>
</organism>
<proteinExistence type="predicted"/>
<gene>
    <name evidence="1" type="ORF">UFOVP724_98</name>
</gene>
<evidence type="ECO:0000313" key="1">
    <source>
        <dbReference type="EMBL" id="CAB4160170.1"/>
    </source>
</evidence>
<sequence>MKVELKYDEYHPFILETIKWGKLVENIYYARFALKTHKYLHYDTCYEYSTKKKTFVFNCSPIIYDINEKPLKESNPQEYYIHPDYWRASIAFHLPEEVSHFNTYSIDALRWEYEIWFINIPVLDFIKNYDEMHPVEITVEHKEKNGD</sequence>
<name>A0A6J5NK08_9CAUD</name>
<protein>
    <submittedName>
        <fullName evidence="1">Uncharacterized protein</fullName>
    </submittedName>
</protein>
<reference evidence="1" key="1">
    <citation type="submission" date="2020-04" db="EMBL/GenBank/DDBJ databases">
        <authorList>
            <person name="Chiriac C."/>
            <person name="Salcher M."/>
            <person name="Ghai R."/>
            <person name="Kavagutti S V."/>
        </authorList>
    </citation>
    <scope>NUCLEOTIDE SEQUENCE</scope>
</reference>